<feature type="region of interest" description="Disordered" evidence="1">
    <location>
        <begin position="1299"/>
        <end position="1334"/>
    </location>
</feature>
<feature type="compositionally biased region" description="Basic and acidic residues" evidence="1">
    <location>
        <begin position="272"/>
        <end position="284"/>
    </location>
</feature>
<protein>
    <submittedName>
        <fullName evidence="2">Uncharacterized protein</fullName>
    </submittedName>
</protein>
<feature type="compositionally biased region" description="Polar residues" evidence="1">
    <location>
        <begin position="537"/>
        <end position="549"/>
    </location>
</feature>
<feature type="compositionally biased region" description="Low complexity" evidence="1">
    <location>
        <begin position="1186"/>
        <end position="1198"/>
    </location>
</feature>
<keyword evidence="3" id="KW-1185">Reference proteome</keyword>
<feature type="region of interest" description="Disordered" evidence="1">
    <location>
        <begin position="854"/>
        <end position="1247"/>
    </location>
</feature>
<feature type="compositionally biased region" description="Basic residues" evidence="1">
    <location>
        <begin position="712"/>
        <end position="730"/>
    </location>
</feature>
<feature type="compositionally biased region" description="Polar residues" evidence="1">
    <location>
        <begin position="854"/>
        <end position="868"/>
    </location>
</feature>
<feature type="compositionally biased region" description="Low complexity" evidence="1">
    <location>
        <begin position="626"/>
        <end position="636"/>
    </location>
</feature>
<feature type="compositionally biased region" description="Polar residues" evidence="1">
    <location>
        <begin position="244"/>
        <end position="253"/>
    </location>
</feature>
<dbReference type="EMBL" id="LN891125">
    <property type="protein sequence ID" value="CUS08583.1"/>
    <property type="molecule type" value="Genomic_DNA"/>
</dbReference>
<feature type="region of interest" description="Disordered" evidence="1">
    <location>
        <begin position="134"/>
        <end position="211"/>
    </location>
</feature>
<sequence>MPRYRKLPPISRTPTPPPDFLRRLRPFSCNPFEPVEEDGQDRDDGDDEDVNAAPTNFTSHSFPLIKGGREPKKQYLPVGKHPAGRSKRQRLEKQPQIEEDSPDIVLENESVLEWDALGSIFVAGGFLMMGNGFGGSGVEEDEAGEPDGENSPGPGTEQAMNDTRSAVTGSGGEDNIQGMGGETMGSLQSSEARATAKPSQRPNARHSYNINPIVKGHPLTATPFGPKESSQVLDVANCNTGELVSSGTGTHDNCGTGPGGPNPTASSAEPAGDGRDFRDTREHAQLTVPLPLDDKGKSAKKATSPTSAETEVGKQTVRPMVESVVPPTALANSGPRELPSGNTEPKKRAEGDEWLKGLTFEILALPERIVTNIRGRDFFDSRSHKLCWDELKEKIDQGLGIGPNLRHSTVIVNWKFRLKTQADLDICIERLTPHGRPIHHVVVLFCSTDSSASANTGVKIDEESITKQVVELLEAQDRNYWMGKSVTPSVTDLVPASKDINAGVVWGKLPGEAQDSIRRNFGNPQLALLRPPAPLSENPTTPNPTQSSILHKLIPGIPIAPKPPLWRTPNSPSTSRSETIGTAVAGTQLHPSSRARQVTPEQLSGQIMAPGNKSGNKADNSPAPPNTNGAPTPAATKWRSKPSARNSSPQVSASFPHNLARGGGVQVQRNTRSNSKATKLGLLDQPQKGSEASEPSDQTSAGAASANIQRSSPKRRASTGRSSRAKKRLAKSTNPAGNPQALTSHDQQSSSNAFSASMGPPSQDQASMATSKALATACGLAGDDHLEPSSVNDTMDMDPPTTNSAKVGAQDAEPNDLSINEGNAMDKANAGNAVYAMDEVDILLKAVMDVYNSTEKQSVPQSMKSLTPSADRPGEGDSANRGNAPAVLVKTALPNGTEGGISARGSKSLIVGPTPVEAPSSPPPSQSPAPVVGEPRPEIRTDKGAGPATTTKPQSSALRSSEGSGVITGKRSLIVKLKTKGTAVPFPPITNSDATNRPHETPDQGPDQAPDHPPNQPKPKPVWPVPPPPLSASPPAMKVPPAPRPPIYRKPDPPVSKPTESAKAAVNDKPRASEQAIPTATPSPKPGSLSKNPSPEPSGSLVAGSDALAAARKKIEQEKGLKSKTKNATSNALPTPILPPRYQDTRTQSLQSQPPETSSARPSLRPSTPCTNSQFAVHKPASYTRPSPSSDTKSASTSGVTKSSLHREAVPLPRAVPGPPDMPAPTLTIPPPPPTSMAISPSGNTDNIRWIQGKAKDATVNAVASPPFHKATKSAPEEPCLKFTPLVSKSNFLYFEPPAVRKSPGDSHEKQPTTQDLVPLFDSPSTNPSDTKPKPERMVFTVARYKNNATTPPHSAEFYGHEILLTGESNKFSWEKLRGILESRHKFVDFKECLVINLFHVVESEKDLNEGLNLGVYLNINDVLIVKVDPLGRLPPPLVAEMKAARLAARKAGKETE</sequence>
<evidence type="ECO:0000313" key="2">
    <source>
        <dbReference type="EMBL" id="CUS08583.1"/>
    </source>
</evidence>
<evidence type="ECO:0000256" key="1">
    <source>
        <dbReference type="SAM" id="MobiDB-lite"/>
    </source>
</evidence>
<feature type="compositionally biased region" description="Polar residues" evidence="1">
    <location>
        <begin position="158"/>
        <end position="168"/>
    </location>
</feature>
<dbReference type="Proteomes" id="UP001412239">
    <property type="component" value="Unassembled WGS sequence"/>
</dbReference>
<evidence type="ECO:0000313" key="3">
    <source>
        <dbReference type="Proteomes" id="UP001412239"/>
    </source>
</evidence>
<feature type="compositionally biased region" description="Polar residues" evidence="1">
    <location>
        <begin position="948"/>
        <end position="963"/>
    </location>
</feature>
<feature type="compositionally biased region" description="Pro residues" evidence="1">
    <location>
        <begin position="1011"/>
        <end position="1056"/>
    </location>
</feature>
<feature type="compositionally biased region" description="Polar residues" evidence="1">
    <location>
        <begin position="643"/>
        <end position="655"/>
    </location>
</feature>
<feature type="compositionally biased region" description="Polar residues" evidence="1">
    <location>
        <begin position="185"/>
        <end position="210"/>
    </location>
</feature>
<proteinExistence type="predicted"/>
<organism evidence="2 3">
    <name type="scientific">Tuber aestivum</name>
    <name type="common">summer truffle</name>
    <dbReference type="NCBI Taxonomy" id="59557"/>
    <lineage>
        <taxon>Eukaryota</taxon>
        <taxon>Fungi</taxon>
        <taxon>Dikarya</taxon>
        <taxon>Ascomycota</taxon>
        <taxon>Pezizomycotina</taxon>
        <taxon>Pezizomycetes</taxon>
        <taxon>Pezizales</taxon>
        <taxon>Tuberaceae</taxon>
        <taxon>Tuber</taxon>
    </lineage>
</organism>
<feature type="compositionally biased region" description="Polar residues" evidence="1">
    <location>
        <begin position="667"/>
        <end position="677"/>
    </location>
</feature>
<feature type="compositionally biased region" description="Polar residues" evidence="1">
    <location>
        <begin position="589"/>
        <end position="605"/>
    </location>
</feature>
<accession>A0A292PQ32</accession>
<feature type="region of interest" description="Disordered" evidence="1">
    <location>
        <begin position="529"/>
        <end position="813"/>
    </location>
</feature>
<feature type="compositionally biased region" description="Acidic residues" evidence="1">
    <location>
        <begin position="34"/>
        <end position="50"/>
    </location>
</feature>
<feature type="compositionally biased region" description="Acidic residues" evidence="1">
    <location>
        <begin position="138"/>
        <end position="148"/>
    </location>
</feature>
<feature type="region of interest" description="Disordered" evidence="1">
    <location>
        <begin position="1"/>
        <end position="105"/>
    </location>
</feature>
<reference evidence="2" key="1">
    <citation type="submission" date="2015-10" db="EMBL/GenBank/DDBJ databases">
        <authorList>
            <person name="Regsiter A."/>
            <person name="william w."/>
        </authorList>
    </citation>
    <scope>NUCLEOTIDE SEQUENCE</scope>
    <source>
        <strain evidence="2">Montdore</strain>
    </source>
</reference>
<name>A0A292PQ32_9PEZI</name>
<feature type="compositionally biased region" description="Polar residues" evidence="1">
    <location>
        <begin position="568"/>
        <end position="580"/>
    </location>
</feature>
<feature type="region of interest" description="Disordered" evidence="1">
    <location>
        <begin position="244"/>
        <end position="348"/>
    </location>
</feature>
<feature type="compositionally biased region" description="Polar residues" evidence="1">
    <location>
        <begin position="731"/>
        <end position="770"/>
    </location>
</feature>
<feature type="compositionally biased region" description="Polar residues" evidence="1">
    <location>
        <begin position="687"/>
        <end position="711"/>
    </location>
</feature>
<feature type="compositionally biased region" description="Polar residues" evidence="1">
    <location>
        <begin position="1145"/>
        <end position="1175"/>
    </location>
</feature>
<gene>
    <name evidence="2" type="ORF">GSTUAT00007348001</name>
</gene>
<feature type="compositionally biased region" description="Pro residues" evidence="1">
    <location>
        <begin position="1214"/>
        <end position="1235"/>
    </location>
</feature>